<keyword evidence="1" id="KW-0472">Membrane</keyword>
<dbReference type="AlphaFoldDB" id="A0AAE0TLZ9"/>
<organism evidence="2 3">
    <name type="scientific">Potamilus streckersoni</name>
    <dbReference type="NCBI Taxonomy" id="2493646"/>
    <lineage>
        <taxon>Eukaryota</taxon>
        <taxon>Metazoa</taxon>
        <taxon>Spiralia</taxon>
        <taxon>Lophotrochozoa</taxon>
        <taxon>Mollusca</taxon>
        <taxon>Bivalvia</taxon>
        <taxon>Autobranchia</taxon>
        <taxon>Heteroconchia</taxon>
        <taxon>Palaeoheterodonta</taxon>
        <taxon>Unionida</taxon>
        <taxon>Unionoidea</taxon>
        <taxon>Unionidae</taxon>
        <taxon>Ambleminae</taxon>
        <taxon>Lampsilini</taxon>
        <taxon>Potamilus</taxon>
    </lineage>
</organism>
<gene>
    <name evidence="2" type="ORF">CHS0354_039532</name>
</gene>
<sequence>MSLPKGFSGRLSLEITAFAEEGNKTQQQRRNYTVYIEPEFTFDIKACLSENRTESVAEIRVEFNFTETNMSALLDIAFMPPYLKLSKGQTVEFGRFQLTDADLSDVLYVQTDMKYLDIQSIEISMDFTVFDNLKSHWRVYHKARTIKCLCYSDCKMTTTRMTMETTTHTVERQITTLKVVFDYDIPTQDDLNDVTVYEKYLNEIKAVLMRLFKIKLGDHLQNINILYVSRGSLIVELEIITDATMDATSQLSASLSSLQSMQLLGRPSRLMSLTFLDNNVTVIGDSNLNECTFNKYFSPCPKNYECQVENGFPACKEVVPEVKLFSLDDTTRTIVIASMGGLFGVMVLIFVIFMICYTCNQKKEGKKLMHHPQHKGTSQIQEMEGHIMNPGNTRAHYESRQHKGTSQIQETQFNRFRNGESLNYKEENMRMY</sequence>
<feature type="transmembrane region" description="Helical" evidence="1">
    <location>
        <begin position="334"/>
        <end position="359"/>
    </location>
</feature>
<keyword evidence="1" id="KW-1133">Transmembrane helix</keyword>
<evidence type="ECO:0000313" key="2">
    <source>
        <dbReference type="EMBL" id="KAK3612250.1"/>
    </source>
</evidence>
<comment type="caution">
    <text evidence="2">The sequence shown here is derived from an EMBL/GenBank/DDBJ whole genome shotgun (WGS) entry which is preliminary data.</text>
</comment>
<evidence type="ECO:0000313" key="3">
    <source>
        <dbReference type="Proteomes" id="UP001195483"/>
    </source>
</evidence>
<dbReference type="EMBL" id="JAEAOA010002309">
    <property type="protein sequence ID" value="KAK3612250.1"/>
    <property type="molecule type" value="Genomic_DNA"/>
</dbReference>
<proteinExistence type="predicted"/>
<protein>
    <submittedName>
        <fullName evidence="2">Uncharacterized protein</fullName>
    </submittedName>
</protein>
<evidence type="ECO:0000256" key="1">
    <source>
        <dbReference type="SAM" id="Phobius"/>
    </source>
</evidence>
<keyword evidence="1" id="KW-0812">Transmembrane</keyword>
<dbReference type="Proteomes" id="UP001195483">
    <property type="component" value="Unassembled WGS sequence"/>
</dbReference>
<reference evidence="2" key="2">
    <citation type="journal article" date="2021" name="Genome Biol. Evol.">
        <title>Developing a high-quality reference genome for a parasitic bivalve with doubly uniparental inheritance (Bivalvia: Unionida).</title>
        <authorList>
            <person name="Smith C.H."/>
        </authorList>
    </citation>
    <scope>NUCLEOTIDE SEQUENCE</scope>
    <source>
        <strain evidence="2">CHS0354</strain>
        <tissue evidence="2">Mantle</tissue>
    </source>
</reference>
<reference evidence="2" key="1">
    <citation type="journal article" date="2021" name="Genome Biol. Evol.">
        <title>A High-Quality Reference Genome for a Parasitic Bivalve with Doubly Uniparental Inheritance (Bivalvia: Unionida).</title>
        <authorList>
            <person name="Smith C.H."/>
        </authorList>
    </citation>
    <scope>NUCLEOTIDE SEQUENCE</scope>
    <source>
        <strain evidence="2">CHS0354</strain>
    </source>
</reference>
<name>A0AAE0TLZ9_9BIVA</name>
<keyword evidence="3" id="KW-1185">Reference proteome</keyword>
<accession>A0AAE0TLZ9</accession>
<reference evidence="2" key="3">
    <citation type="submission" date="2023-05" db="EMBL/GenBank/DDBJ databases">
        <authorList>
            <person name="Smith C.H."/>
        </authorList>
    </citation>
    <scope>NUCLEOTIDE SEQUENCE</scope>
    <source>
        <strain evidence="2">CHS0354</strain>
        <tissue evidence="2">Mantle</tissue>
    </source>
</reference>